<proteinExistence type="predicted"/>
<evidence type="ECO:0000256" key="1">
    <source>
        <dbReference type="SAM" id="MobiDB-lite"/>
    </source>
</evidence>
<keyword evidence="3" id="KW-1185">Reference proteome</keyword>
<evidence type="ECO:0000313" key="3">
    <source>
        <dbReference type="Proteomes" id="UP001189429"/>
    </source>
</evidence>
<gene>
    <name evidence="2" type="ORF">PCOR1329_LOCUS28692</name>
</gene>
<evidence type="ECO:0000313" key="2">
    <source>
        <dbReference type="EMBL" id="CAK0829900.1"/>
    </source>
</evidence>
<comment type="caution">
    <text evidence="2">The sequence shown here is derived from an EMBL/GenBank/DDBJ whole genome shotgun (WGS) entry which is preliminary data.</text>
</comment>
<name>A0ABN9SEZ2_9DINO</name>
<protein>
    <submittedName>
        <fullName evidence="2">Uncharacterized protein</fullName>
    </submittedName>
</protein>
<dbReference type="EMBL" id="CAUYUJ010010646">
    <property type="protein sequence ID" value="CAK0829900.1"/>
    <property type="molecule type" value="Genomic_DNA"/>
</dbReference>
<dbReference type="Proteomes" id="UP001189429">
    <property type="component" value="Unassembled WGS sequence"/>
</dbReference>
<reference evidence="2" key="1">
    <citation type="submission" date="2023-10" db="EMBL/GenBank/DDBJ databases">
        <authorList>
            <person name="Chen Y."/>
            <person name="Shah S."/>
            <person name="Dougan E. K."/>
            <person name="Thang M."/>
            <person name="Chan C."/>
        </authorList>
    </citation>
    <scope>NUCLEOTIDE SEQUENCE [LARGE SCALE GENOMIC DNA]</scope>
</reference>
<sequence>MDAFTTQSIHSDDFFDTYVNPHSLDQILGDMCTSMPSIGSLPTMQPVTTHRCRAGSTTTPFCSRAAASHGRLLTSSTIRASVGGQKPQAATHPNTRRIQPPRRPMRSCHLSLQAFCCSMASRFERRRVMEDS</sequence>
<feature type="region of interest" description="Disordered" evidence="1">
    <location>
        <begin position="81"/>
        <end position="103"/>
    </location>
</feature>
<organism evidence="2 3">
    <name type="scientific">Prorocentrum cordatum</name>
    <dbReference type="NCBI Taxonomy" id="2364126"/>
    <lineage>
        <taxon>Eukaryota</taxon>
        <taxon>Sar</taxon>
        <taxon>Alveolata</taxon>
        <taxon>Dinophyceae</taxon>
        <taxon>Prorocentrales</taxon>
        <taxon>Prorocentraceae</taxon>
        <taxon>Prorocentrum</taxon>
    </lineage>
</organism>
<accession>A0ABN9SEZ2</accession>